<reference evidence="11 12" key="1">
    <citation type="submission" date="2019-10" db="EMBL/GenBank/DDBJ databases">
        <title>Taxonomy of Antarctic Massilia spp.: description of Massilia rubra sp. nov., Massilia aquatica sp. nov., Massilia mucilaginosa sp. nov., Massilia frigida sp. nov. isolated from streams, lakes and regoliths.</title>
        <authorList>
            <person name="Holochova P."/>
            <person name="Sedlacek I."/>
            <person name="Kralova S."/>
            <person name="Maslanova I."/>
            <person name="Busse H.-J."/>
            <person name="Stankova E."/>
            <person name="Vrbovska V."/>
            <person name="Kovarovic V."/>
            <person name="Bartak M."/>
            <person name="Svec P."/>
            <person name="Pantucek R."/>
        </authorList>
    </citation>
    <scope>NUCLEOTIDE SEQUENCE [LARGE SCALE GENOMIC DNA]</scope>
    <source>
        <strain evidence="11 12">CCM 8694</strain>
    </source>
</reference>
<dbReference type="Pfam" id="PF21158">
    <property type="entry name" value="flgK_1st_1"/>
    <property type="match status" value="1"/>
</dbReference>
<keyword evidence="6" id="KW-0975">Bacterial flagellum</keyword>
<dbReference type="PRINTS" id="PR01005">
    <property type="entry name" value="FLGHOOKAP1"/>
</dbReference>
<dbReference type="InterPro" id="IPR010930">
    <property type="entry name" value="Flg_bb/hook_C_dom"/>
</dbReference>
<name>A0ABX0MKH9_9BURK</name>
<dbReference type="Proteomes" id="UP000610594">
    <property type="component" value="Unassembled WGS sequence"/>
</dbReference>
<keyword evidence="5" id="KW-0964">Secreted</keyword>
<evidence type="ECO:0000256" key="2">
    <source>
        <dbReference type="ARBA" id="ARBA00004613"/>
    </source>
</evidence>
<evidence type="ECO:0000256" key="1">
    <source>
        <dbReference type="ARBA" id="ARBA00004365"/>
    </source>
</evidence>
<dbReference type="InterPro" id="IPR049119">
    <property type="entry name" value="FlgK_D2-like"/>
</dbReference>
<keyword evidence="12" id="KW-1185">Reference proteome</keyword>
<dbReference type="Pfam" id="PF22638">
    <property type="entry name" value="FlgK_D1"/>
    <property type="match status" value="1"/>
</dbReference>
<evidence type="ECO:0000259" key="8">
    <source>
        <dbReference type="Pfam" id="PF21158"/>
    </source>
</evidence>
<dbReference type="PANTHER" id="PTHR30033:SF1">
    <property type="entry name" value="FLAGELLAR HOOK-ASSOCIATED PROTEIN 1"/>
    <property type="match status" value="1"/>
</dbReference>
<evidence type="ECO:0000259" key="7">
    <source>
        <dbReference type="Pfam" id="PF06429"/>
    </source>
</evidence>
<evidence type="ECO:0000313" key="11">
    <source>
        <dbReference type="EMBL" id="NHZ60988.1"/>
    </source>
</evidence>
<evidence type="ECO:0000313" key="12">
    <source>
        <dbReference type="Proteomes" id="UP000610594"/>
    </source>
</evidence>
<comment type="similarity">
    <text evidence="3">Belongs to the flagella basal body rod proteins family.</text>
</comment>
<accession>A0ABX0MKH9</accession>
<dbReference type="Pfam" id="PF21159">
    <property type="entry name" value="FlgK_2nd"/>
    <property type="match status" value="1"/>
</dbReference>
<dbReference type="SUPFAM" id="SSF64518">
    <property type="entry name" value="Phase 1 flagellin"/>
    <property type="match status" value="2"/>
</dbReference>
<dbReference type="InterPro" id="IPR053927">
    <property type="entry name" value="FlgK_helical"/>
</dbReference>
<dbReference type="EMBL" id="WHJF01000003">
    <property type="protein sequence ID" value="NHZ60988.1"/>
    <property type="molecule type" value="Genomic_DNA"/>
</dbReference>
<dbReference type="PANTHER" id="PTHR30033">
    <property type="entry name" value="FLAGELLAR HOOK-ASSOCIATED PROTEIN 1"/>
    <property type="match status" value="1"/>
</dbReference>
<feature type="domain" description="Flagellar hook-associated protein FlgK helical" evidence="10">
    <location>
        <begin position="93"/>
        <end position="327"/>
    </location>
</feature>
<organism evidence="11 12">
    <name type="scientific">Massilia genomosp. 1</name>
    <dbReference type="NCBI Taxonomy" id="2609280"/>
    <lineage>
        <taxon>Bacteria</taxon>
        <taxon>Pseudomonadati</taxon>
        <taxon>Pseudomonadota</taxon>
        <taxon>Betaproteobacteria</taxon>
        <taxon>Burkholderiales</taxon>
        <taxon>Oxalobacteraceae</taxon>
        <taxon>Telluria group</taxon>
        <taxon>Massilia</taxon>
    </lineage>
</organism>
<dbReference type="RefSeq" id="WP_167235265.1">
    <property type="nucleotide sequence ID" value="NZ_WHJF01000003.1"/>
</dbReference>
<dbReference type="InterPro" id="IPR049474">
    <property type="entry name" value="FlgK_D3"/>
</dbReference>
<feature type="domain" description="Flagellar hook-associated protein 1 D3" evidence="9">
    <location>
        <begin position="440"/>
        <end position="544"/>
    </location>
</feature>
<comment type="caution">
    <text evidence="11">The sequence shown here is derived from an EMBL/GenBank/DDBJ whole genome shotgun (WGS) entry which is preliminary data.</text>
</comment>
<comment type="subcellular location">
    <subcellularLocation>
        <location evidence="1">Bacterial flagellum</location>
    </subcellularLocation>
    <subcellularLocation>
        <location evidence="2">Secreted</location>
    </subcellularLocation>
</comment>
<dbReference type="Pfam" id="PF06429">
    <property type="entry name" value="Flg_bbr_C"/>
    <property type="match status" value="1"/>
</dbReference>
<gene>
    <name evidence="11" type="primary">flgK</name>
    <name evidence="11" type="ORF">F1735_01460</name>
</gene>
<evidence type="ECO:0000259" key="10">
    <source>
        <dbReference type="Pfam" id="PF22638"/>
    </source>
</evidence>
<evidence type="ECO:0000256" key="4">
    <source>
        <dbReference type="ARBA" id="ARBA00016244"/>
    </source>
</evidence>
<evidence type="ECO:0000259" key="9">
    <source>
        <dbReference type="Pfam" id="PF21159"/>
    </source>
</evidence>
<keyword evidence="11" id="KW-0282">Flagellum</keyword>
<evidence type="ECO:0000256" key="3">
    <source>
        <dbReference type="ARBA" id="ARBA00009677"/>
    </source>
</evidence>
<feature type="domain" description="Flagellar hook-associated protein 1 D2-like" evidence="8">
    <location>
        <begin position="340"/>
        <end position="417"/>
    </location>
</feature>
<evidence type="ECO:0000256" key="5">
    <source>
        <dbReference type="ARBA" id="ARBA00022525"/>
    </source>
</evidence>
<dbReference type="InterPro" id="IPR002371">
    <property type="entry name" value="FlgK"/>
</dbReference>
<dbReference type="NCBIfam" id="TIGR02492">
    <property type="entry name" value="flgK_ends"/>
    <property type="match status" value="1"/>
</dbReference>
<sequence>MSGNLLNIGKTGLFAAQVGLSTTGHNIANANVAGYSRQTIIQSSGIAQNYGYGFVGSGTEVEQIKRYSDSFLNGQVRSAQTQVSSLDAFYSQISQVDNLLSDSTSGLSPALQDFFKGVQDMASNPSSAASRQAVLSNGESLVARFQGIDDRLSEIRQGVNSEITAKVGVINSYAQQIGQLNDKIAQLTTGSGAEPNDLMDARDQLIADLNKEVKTTVTRGNNNSLTVAIGSGQPLVVGNKAFELAATTSPTDLSRVQVGLVTAGKVTVLPDSTFSGGELGGLMEFRSGTLDRTQNSLGRVAISLAETFNAQHRLGIDAAGNPGGDFFTVGAPVVGRNINNAVGSTTDVKAAIVDPAALTQSDYSVSYDGSNYTVTRLSDKKPFPITPFPQTGPQTIDGVAFTVTGSASAGDSFLVRPTINGASDFSMKVNERNSIAAAAPISTSMPLSNKGTVTISEGNVDASYLTPGNALTAPVNLTVGGTPAGLSGFPAGQAVTVTTNGVPTTYPAGTPSIPFTAGANYNFGGVNLKFAGTPVAGDTFTVAPNNNGTADNRNARLLGNLQTKPILDGGKATYQSAYAELVSFVGNKTRETQVNSQAGDTLLKQVTAAQQDVSGVNLDEEATNLLKYQQAYQAAGKVMQMASTLFDTILSIGR</sequence>
<proteinExistence type="inferred from homology"/>
<feature type="domain" description="Flagellar basal-body/hook protein C-terminal" evidence="7">
    <location>
        <begin position="614"/>
        <end position="651"/>
    </location>
</feature>
<keyword evidence="11" id="KW-0966">Cell projection</keyword>
<keyword evidence="11" id="KW-0969">Cilium</keyword>
<protein>
    <recommendedName>
        <fullName evidence="4">Flagellar hook-associated protein 1</fullName>
    </recommendedName>
</protein>
<evidence type="ECO:0000256" key="6">
    <source>
        <dbReference type="ARBA" id="ARBA00023143"/>
    </source>
</evidence>